<dbReference type="RefSeq" id="XP_056067846.1">
    <property type="nucleotide sequence ID" value="XM_056218581.1"/>
</dbReference>
<dbReference type="InterPro" id="IPR036259">
    <property type="entry name" value="MFS_trans_sf"/>
</dbReference>
<feature type="transmembrane region" description="Helical" evidence="5">
    <location>
        <begin position="1204"/>
        <end position="1228"/>
    </location>
</feature>
<dbReference type="Proteomes" id="UP001140513">
    <property type="component" value="Unassembled WGS sequence"/>
</dbReference>
<feature type="transmembrane region" description="Helical" evidence="5">
    <location>
        <begin position="563"/>
        <end position="587"/>
    </location>
</feature>
<feature type="transmembrane region" description="Helical" evidence="5">
    <location>
        <begin position="1141"/>
        <end position="1159"/>
    </location>
</feature>
<dbReference type="GO" id="GO:0006506">
    <property type="term" value="P:GPI anchor biosynthetic process"/>
    <property type="evidence" value="ECO:0007669"/>
    <property type="project" value="InterPro"/>
</dbReference>
<feature type="transmembrane region" description="Helical" evidence="5">
    <location>
        <begin position="608"/>
        <end position="633"/>
    </location>
</feature>
<reference evidence="7" key="1">
    <citation type="submission" date="2022-10" db="EMBL/GenBank/DDBJ databases">
        <title>Tapping the CABI collections for fungal endophytes: first genome assemblies for Collariella, Neodidymelliopsis, Ascochyta clinopodiicola, Didymella pomorum, Didymosphaeria variabile, Neocosmospora piperis and Neocucurbitaria cava.</title>
        <authorList>
            <person name="Hill R."/>
        </authorList>
    </citation>
    <scope>NUCLEOTIDE SEQUENCE</scope>
    <source>
        <strain evidence="7">IMI 356815</strain>
    </source>
</reference>
<feature type="transmembrane region" description="Helical" evidence="5">
    <location>
        <begin position="1240"/>
        <end position="1258"/>
    </location>
</feature>
<evidence type="ECO:0000256" key="3">
    <source>
        <dbReference type="ARBA" id="ARBA00022989"/>
    </source>
</evidence>
<feature type="transmembrane region" description="Helical" evidence="5">
    <location>
        <begin position="1166"/>
        <end position="1184"/>
    </location>
</feature>
<dbReference type="GO" id="GO:0022857">
    <property type="term" value="F:transmembrane transporter activity"/>
    <property type="evidence" value="ECO:0007669"/>
    <property type="project" value="InterPro"/>
</dbReference>
<feature type="transmembrane region" description="Helical" evidence="5">
    <location>
        <begin position="43"/>
        <end position="61"/>
    </location>
</feature>
<dbReference type="InterPro" id="IPR005828">
    <property type="entry name" value="MFS_sugar_transport-like"/>
</dbReference>
<feature type="transmembrane region" description="Helical" evidence="5">
    <location>
        <begin position="1270"/>
        <end position="1289"/>
    </location>
</feature>
<feature type="transmembrane region" description="Helical" evidence="5">
    <location>
        <begin position="889"/>
        <end position="908"/>
    </location>
</feature>
<feature type="transmembrane region" description="Helical" evidence="5">
    <location>
        <begin position="645"/>
        <end position="664"/>
    </location>
</feature>
<feature type="transmembrane region" description="Helical" evidence="5">
    <location>
        <begin position="944"/>
        <end position="966"/>
    </location>
</feature>
<evidence type="ECO:0000313" key="7">
    <source>
        <dbReference type="EMBL" id="KAJ4348458.1"/>
    </source>
</evidence>
<dbReference type="InterPro" id="IPR007720">
    <property type="entry name" value="PigQ/GPI1"/>
</dbReference>
<feature type="transmembrane region" description="Helical" evidence="5">
    <location>
        <begin position="1100"/>
        <end position="1121"/>
    </location>
</feature>
<dbReference type="GO" id="GO:0016020">
    <property type="term" value="C:membrane"/>
    <property type="evidence" value="ECO:0007669"/>
    <property type="project" value="UniProtKB-SubCell"/>
</dbReference>
<keyword evidence="4 5" id="KW-0472">Membrane</keyword>
<feature type="transmembrane region" description="Helical" evidence="5">
    <location>
        <begin position="978"/>
        <end position="999"/>
    </location>
</feature>
<feature type="transmembrane region" description="Helical" evidence="5">
    <location>
        <begin position="532"/>
        <end position="551"/>
    </location>
</feature>
<dbReference type="EMBL" id="JAPEUX010000007">
    <property type="protein sequence ID" value="KAJ4348458.1"/>
    <property type="molecule type" value="Genomic_DNA"/>
</dbReference>
<gene>
    <name evidence="7" type="primary">gpi1</name>
    <name evidence="7" type="ORF">N0V89_009832</name>
</gene>
<keyword evidence="2 5" id="KW-0812">Transmembrane</keyword>
<sequence>MHAFSILTLGIFVAGYSTARWDLVNRLYELAIFAWDHGVISRVVQGIAVLSILFFLVILPIERLASHEVGLQPAVASLLASSSSGADPSDAKHYVDMITHNVLMRIFWPSDAPKGPAPGVLVGFRNSELDMFVVAILQEVGLPSVENALQVGTLLRQQRRDIQELLKLCHHSSLRALGRINPPESPKHFDPHHLVAYTEPGTRLPRVYCPIDTDMTLQVIVYDRPNPKYMQYLSLNPISLALGDKAEGERWDSAFEGVEEEEERERKRKAELVEKLTLHTVIAHPVTQKELLLPVLIDQINCSFELNTVLQKNIDVIGRRTKRAQSVSEHVFESASTFWDYIRNAIGYVWRVRMYPLIAQILILVLMTQRFTSEIALRALDWRPGSTNSPALKDVSATAQQLDIRLQQLCYWPIQFMTLRKRKENWGSITNSHPEYIRFYNSLWLVANDVIIGVALGSFIFDNSLYVAAQFDTVFHEWSIEGLRRMIVWLSEWPGGLKLNTELADFLGDLFLWVIDYWAGCMSVLRPHLPTFIRLIGLSAFAGATMPISLFSDLTSLLTLHIYSFYVASARIFNWQLNILLSLFHLFRGKKRNVLRNRIDSCDYDLDQLLLGTILFTLLFFLLPTVLVFYLLFASARVGVIGLKAALEMGLACLNHFPLFAITLRIKDSSRLPGGVCFELQIPRSIELHDPDGSASAPASYILLKPIPLSFRQIFHSYFELGDRIRKHYFSPSVFICLVYGQSVPPIHRRNLYSLQYSMLPAKRTEISELWMRLTGKESPRADRSNGNLTKRKVLTNDVAKTDKNDTRMGITKGSSKAKGQTADPVLTRLVAEDTVSWARKPHLRNLYLLLVPAAIGIEITSGFDSQLINALQIVPSWITYFGHPEGSLKGIIAAAYSLGAILSLPFIPMVDDRVGRRGSIMVGSIIMIIGALIQGFSQNVTMYIFARLILGFGIPACIVAGSSLIGELGYPKERPVLTSLFNVSYFVGQIIAAGIVFGTNSIPNDWAWRVPSLLQLLPSLLQCIFVLFLPESPRWLINHDRIEEAEAILVKYHAEGNPESEFVKGEIAQIRATIELESEAAKRGWMDLLNTSGMRRRTLITANLGLFTQWSGNTLISYFFGDLMKMIGIKDALTKQKLNVGYAAWSLVTGGVIALIVTRFKRRTLYMLCTLSLLVVYTGWTIAFKYAVTADKAGGHNGPASAASAFFIFAYQPCYNIGFNALTYTYMVEVWPYMERSRGIAVFQLFGRLAGFFTTFVNPIGLDNISWKWLIVYVAWLTYEVVFVWFLFPETANRTLEELAFLFEGEEKNIRASEAVEKVVVEREENVVSDKKV</sequence>
<comment type="subcellular location">
    <subcellularLocation>
        <location evidence="1">Membrane</location>
        <topology evidence="1">Multi-pass membrane protein</topology>
    </subcellularLocation>
</comment>
<evidence type="ECO:0000256" key="2">
    <source>
        <dbReference type="ARBA" id="ARBA00022692"/>
    </source>
</evidence>
<accession>A0A9W8XGD3</accession>
<dbReference type="GeneID" id="80913362"/>
<keyword evidence="8" id="KW-1185">Reference proteome</keyword>
<dbReference type="PANTHER" id="PTHR21329:SF3">
    <property type="entry name" value="PHOSPHATIDYLINOSITOL N-ACETYLGLUCOSAMINYLTRANSFERASE SUBUNIT Q"/>
    <property type="match status" value="1"/>
</dbReference>
<evidence type="ECO:0000256" key="5">
    <source>
        <dbReference type="SAM" id="Phobius"/>
    </source>
</evidence>
<dbReference type="FunFam" id="1.20.1250.20:FF:000117">
    <property type="entry name" value="MFS hexose transporter"/>
    <property type="match status" value="1"/>
</dbReference>
<evidence type="ECO:0000256" key="4">
    <source>
        <dbReference type="ARBA" id="ARBA00023136"/>
    </source>
</evidence>
<feature type="transmembrane region" description="Helical" evidence="5">
    <location>
        <begin position="920"/>
        <end position="938"/>
    </location>
</feature>
<organism evidence="7 8">
    <name type="scientific">Didymosphaeria variabile</name>
    <dbReference type="NCBI Taxonomy" id="1932322"/>
    <lineage>
        <taxon>Eukaryota</taxon>
        <taxon>Fungi</taxon>
        <taxon>Dikarya</taxon>
        <taxon>Ascomycota</taxon>
        <taxon>Pezizomycotina</taxon>
        <taxon>Dothideomycetes</taxon>
        <taxon>Pleosporomycetidae</taxon>
        <taxon>Pleosporales</taxon>
        <taxon>Massarineae</taxon>
        <taxon>Didymosphaeriaceae</taxon>
        <taxon>Didymosphaeria</taxon>
    </lineage>
</organism>
<keyword evidence="3 5" id="KW-1133">Transmembrane helix</keyword>
<feature type="transmembrane region" description="Helical" evidence="5">
    <location>
        <begin position="506"/>
        <end position="525"/>
    </location>
</feature>
<dbReference type="OrthoDB" id="70250at2759"/>
<dbReference type="SUPFAM" id="SSF103473">
    <property type="entry name" value="MFS general substrate transporter"/>
    <property type="match status" value="1"/>
</dbReference>
<dbReference type="InterPro" id="IPR020846">
    <property type="entry name" value="MFS_dom"/>
</dbReference>
<evidence type="ECO:0000259" key="6">
    <source>
        <dbReference type="PROSITE" id="PS50850"/>
    </source>
</evidence>
<dbReference type="PANTHER" id="PTHR21329">
    <property type="entry name" value="PHOSPHATIDYLINOSITOL N-ACETYLGLUCOSAMINYLTRANSFERASE SUBUNIT Q-RELATED"/>
    <property type="match status" value="1"/>
</dbReference>
<dbReference type="Gene3D" id="1.20.1250.20">
    <property type="entry name" value="MFS general substrate transporter like domains"/>
    <property type="match status" value="1"/>
</dbReference>
<feature type="transmembrane region" description="Helical" evidence="5">
    <location>
        <begin position="443"/>
        <end position="461"/>
    </location>
</feature>
<feature type="domain" description="Major facilitator superfamily (MFS) profile" evidence="6">
    <location>
        <begin position="851"/>
        <end position="1293"/>
    </location>
</feature>
<name>A0A9W8XGD3_9PLEO</name>
<protein>
    <submittedName>
        <fullName evidence="7">Pig-Q</fullName>
    </submittedName>
</protein>
<dbReference type="Pfam" id="PF05024">
    <property type="entry name" value="Gpi1"/>
    <property type="match status" value="1"/>
</dbReference>
<dbReference type="Pfam" id="PF00083">
    <property type="entry name" value="Sugar_tr"/>
    <property type="match status" value="1"/>
</dbReference>
<dbReference type="GO" id="GO:0005783">
    <property type="term" value="C:endoplasmic reticulum"/>
    <property type="evidence" value="ECO:0007669"/>
    <property type="project" value="TreeGrafter"/>
</dbReference>
<evidence type="ECO:0000256" key="1">
    <source>
        <dbReference type="ARBA" id="ARBA00004141"/>
    </source>
</evidence>
<evidence type="ECO:0000313" key="8">
    <source>
        <dbReference type="Proteomes" id="UP001140513"/>
    </source>
</evidence>
<comment type="caution">
    <text evidence="7">The sequence shown here is derived from an EMBL/GenBank/DDBJ whole genome shotgun (WGS) entry which is preliminary data.</text>
</comment>
<proteinExistence type="predicted"/>
<dbReference type="PROSITE" id="PS50850">
    <property type="entry name" value="MFS"/>
    <property type="match status" value="1"/>
</dbReference>